<comment type="subcellular location">
    <subcellularLocation>
        <location evidence="1">Cytoplasm</location>
    </subcellularLocation>
</comment>
<evidence type="ECO:0000313" key="3">
    <source>
        <dbReference type="EMBL" id="XBS18822.1"/>
    </source>
</evidence>
<dbReference type="GO" id="GO:0006950">
    <property type="term" value="P:response to stress"/>
    <property type="evidence" value="ECO:0007669"/>
    <property type="project" value="TreeGrafter"/>
</dbReference>
<dbReference type="PRINTS" id="PR00598">
    <property type="entry name" value="HTHMARR"/>
</dbReference>
<dbReference type="Pfam" id="PF12802">
    <property type="entry name" value="MarR_2"/>
    <property type="match status" value="1"/>
</dbReference>
<dbReference type="SMART" id="SM00347">
    <property type="entry name" value="HTH_MARR"/>
    <property type="match status" value="1"/>
</dbReference>
<gene>
    <name evidence="3" type="ORF">Q9L42_010585</name>
</gene>
<dbReference type="AlphaFoldDB" id="A0AAU7NPD4"/>
<dbReference type="PROSITE" id="PS50995">
    <property type="entry name" value="HTH_MARR_2"/>
    <property type="match status" value="1"/>
</dbReference>
<dbReference type="PANTHER" id="PTHR33164">
    <property type="entry name" value="TRANSCRIPTIONAL REGULATOR, MARR FAMILY"/>
    <property type="match status" value="1"/>
</dbReference>
<evidence type="ECO:0000259" key="2">
    <source>
        <dbReference type="PROSITE" id="PS50995"/>
    </source>
</evidence>
<dbReference type="KEGG" id="mech:Q9L42_010585"/>
<evidence type="ECO:0000313" key="4">
    <source>
        <dbReference type="Proteomes" id="UP001225378"/>
    </source>
</evidence>
<accession>A0AAU7NPD4</accession>
<organism evidence="3 4">
    <name type="scientific">Methylomarinum roseum</name>
    <dbReference type="NCBI Taxonomy" id="3067653"/>
    <lineage>
        <taxon>Bacteria</taxon>
        <taxon>Pseudomonadati</taxon>
        <taxon>Pseudomonadota</taxon>
        <taxon>Gammaproteobacteria</taxon>
        <taxon>Methylococcales</taxon>
        <taxon>Methylococcaceae</taxon>
        <taxon>Methylomarinum</taxon>
    </lineage>
</organism>
<dbReference type="Gene3D" id="1.10.10.10">
    <property type="entry name" value="Winged helix-like DNA-binding domain superfamily/Winged helix DNA-binding domain"/>
    <property type="match status" value="1"/>
</dbReference>
<proteinExistence type="predicted"/>
<name>A0AAU7NPD4_9GAMM</name>
<dbReference type="RefSeq" id="WP_305908465.1">
    <property type="nucleotide sequence ID" value="NZ_CP157743.1"/>
</dbReference>
<dbReference type="InterPro" id="IPR036390">
    <property type="entry name" value="WH_DNA-bd_sf"/>
</dbReference>
<dbReference type="InterPro" id="IPR039422">
    <property type="entry name" value="MarR/SlyA-like"/>
</dbReference>
<feature type="domain" description="HTH marR-type" evidence="2">
    <location>
        <begin position="3"/>
        <end position="143"/>
    </location>
</feature>
<dbReference type="EMBL" id="CP157743">
    <property type="protein sequence ID" value="XBS18822.1"/>
    <property type="molecule type" value="Genomic_DNA"/>
</dbReference>
<dbReference type="Proteomes" id="UP001225378">
    <property type="component" value="Chromosome"/>
</dbReference>
<dbReference type="GO" id="GO:0005737">
    <property type="term" value="C:cytoplasm"/>
    <property type="evidence" value="ECO:0007669"/>
    <property type="project" value="UniProtKB-SubCell"/>
</dbReference>
<dbReference type="GO" id="GO:0003700">
    <property type="term" value="F:DNA-binding transcription factor activity"/>
    <property type="evidence" value="ECO:0007669"/>
    <property type="project" value="InterPro"/>
</dbReference>
<dbReference type="PANTHER" id="PTHR33164:SF5">
    <property type="entry name" value="ORGANIC HYDROPEROXIDE RESISTANCE TRANSCRIPTIONAL REGULATOR"/>
    <property type="match status" value="1"/>
</dbReference>
<keyword evidence="4" id="KW-1185">Reference proteome</keyword>
<evidence type="ECO:0000256" key="1">
    <source>
        <dbReference type="ARBA" id="ARBA00004496"/>
    </source>
</evidence>
<dbReference type="SUPFAM" id="SSF46785">
    <property type="entry name" value="Winged helix' DNA-binding domain"/>
    <property type="match status" value="1"/>
</dbReference>
<dbReference type="InterPro" id="IPR036388">
    <property type="entry name" value="WH-like_DNA-bd_sf"/>
</dbReference>
<dbReference type="InterPro" id="IPR000835">
    <property type="entry name" value="HTH_MarR-typ"/>
</dbReference>
<protein>
    <submittedName>
        <fullName evidence="3">MarR family winged helix-turn-helix transcriptional regulator</fullName>
    </submittedName>
</protein>
<sequence length="187" mass="21010">MQKNDIYELIECMAALIRTEERRKCTGLGLQPVHFQVLNYLARCNKYSDTPAATANFLGMTRGTVSQSIIILEKKGYIEKAQDQADKRVVHLKLLAKGREILTEARPTQLFNKAVAILNQDMQSMSGDKVFAEALTALQKANNSNSFGMCKTCKHFSTQNGAFFCQLTQEKLSQEDSEKICQEHTPV</sequence>
<reference evidence="3 4" key="1">
    <citation type="journal article" date="2024" name="Microbiology">
        <title>Methylomarinum rosea sp. nov., a novel halophilic methanotrophic bacterium from the hypersaline Lake Elton.</title>
        <authorList>
            <person name="Suleimanov R.Z."/>
            <person name="Oshkin I.Y."/>
            <person name="Danilova O.V."/>
            <person name="Suzina N.E."/>
            <person name="Dedysh S.N."/>
        </authorList>
    </citation>
    <scope>NUCLEOTIDE SEQUENCE [LARGE SCALE GENOMIC DNA]</scope>
    <source>
        <strain evidence="3 4">Ch1-1</strain>
    </source>
</reference>